<gene>
    <name evidence="1" type="ORF">Lw1_gp164</name>
</gene>
<dbReference type="Proteomes" id="UP000012999">
    <property type="component" value="Segment"/>
</dbReference>
<dbReference type="EMBL" id="KC801932">
    <property type="protein sequence ID" value="AGJ71571.1"/>
    <property type="molecule type" value="Genomic_DNA"/>
</dbReference>
<dbReference type="RefSeq" id="YP_008060686.1">
    <property type="nucleotide sequence ID" value="NC_021344.2"/>
</dbReference>
<proteinExistence type="predicted"/>
<protein>
    <submittedName>
        <fullName evidence="1">Uncharacterized protein</fullName>
    </submittedName>
</protein>
<accession>M9UXW5</accession>
<reference evidence="1" key="1">
    <citation type="submission" date="2013-03" db="EMBL/GenBank/DDBJ databases">
        <authorList>
            <person name="Kushkina A.I."/>
            <person name="Tovkach F.I."/>
            <person name="Comeau A.M."/>
            <person name="Kostetskii I.E."/>
            <person name="Lisovskiy I."/>
            <person name="Ostapchuk A.M."/>
            <person name="Voychuk S.I."/>
            <person name="Gorb T.Y."/>
            <person name="Romanyuk L.V."/>
        </authorList>
    </citation>
    <scope>NUCLEOTIDE SEQUENCE [LARGE SCALE GENOMIC DNA]</scope>
</reference>
<name>M9UXW5_9CAUD</name>
<dbReference type="GeneID" id="16205172"/>
<evidence type="ECO:0000313" key="2">
    <source>
        <dbReference type="Proteomes" id="UP000012999"/>
    </source>
</evidence>
<evidence type="ECO:0000313" key="1">
    <source>
        <dbReference type="EMBL" id="AGJ71571.1"/>
    </source>
</evidence>
<keyword evidence="2" id="KW-1185">Reference proteome</keyword>
<dbReference type="KEGG" id="vg:16205172"/>
<sequence>MSKFDPYIKWLSAVSAHLGRDIKPSSLARELYELEADPKDVATDFGRFLE</sequence>
<organism evidence="1 2">
    <name type="scientific">Escherichia phage Lw1</name>
    <dbReference type="NCBI Taxonomy" id="1307804"/>
    <lineage>
        <taxon>Viruses</taxon>
        <taxon>Duplodnaviria</taxon>
        <taxon>Heunggongvirae</taxon>
        <taxon>Uroviricota</taxon>
        <taxon>Caudoviricetes</taxon>
        <taxon>Pantevenvirales</taxon>
        <taxon>Straboviridae</taxon>
        <taxon>Pseudotevenvirus</taxon>
        <taxon>Pseudotevenvirus lw1</taxon>
    </lineage>
</organism>